<proteinExistence type="predicted"/>
<dbReference type="GO" id="GO:0003824">
    <property type="term" value="F:catalytic activity"/>
    <property type="evidence" value="ECO:0007669"/>
    <property type="project" value="InterPro"/>
</dbReference>
<dbReference type="RefSeq" id="WP_128085153.1">
    <property type="nucleotide sequence ID" value="NZ_CP071405.1"/>
</dbReference>
<dbReference type="Pfam" id="PF01507">
    <property type="entry name" value="PAPS_reduct"/>
    <property type="match status" value="1"/>
</dbReference>
<dbReference type="Proteomes" id="UP000317747">
    <property type="component" value="Unassembled WGS sequence"/>
</dbReference>
<evidence type="ECO:0000313" key="2">
    <source>
        <dbReference type="EMBL" id="TPV37782.1"/>
    </source>
</evidence>
<dbReference type="InterPro" id="IPR014729">
    <property type="entry name" value="Rossmann-like_a/b/a_fold"/>
</dbReference>
<evidence type="ECO:0000313" key="3">
    <source>
        <dbReference type="Proteomes" id="UP000317747"/>
    </source>
</evidence>
<accession>A0A506PWN4</accession>
<protein>
    <submittedName>
        <fullName evidence="2">Phosphoadenosine phosphosulfate reductase family protein</fullName>
    </submittedName>
</protein>
<reference evidence="2 3" key="1">
    <citation type="submission" date="2019-06" db="EMBL/GenBank/DDBJ databases">
        <title>Taxogenomics and systematics of the genus Pantoea.</title>
        <authorList>
            <person name="Tambong J.T."/>
        </authorList>
    </citation>
    <scope>NUCLEOTIDE SEQUENCE [LARGE SCALE GENOMIC DNA]</scope>
    <source>
        <strain evidence="2 3">LMG 24200</strain>
    </source>
</reference>
<gene>
    <name evidence="2" type="ORF">FJW01_19335</name>
</gene>
<dbReference type="AlphaFoldDB" id="A0A506PWN4"/>
<feature type="domain" description="Phosphoadenosine phosphosulphate reductase" evidence="1">
    <location>
        <begin position="14"/>
        <end position="234"/>
    </location>
</feature>
<keyword evidence="3" id="KW-1185">Reference proteome</keyword>
<dbReference type="PANTHER" id="PTHR43196">
    <property type="entry name" value="SULFATE ADENYLYLTRANSFERASE SUBUNIT 2"/>
    <property type="match status" value="1"/>
</dbReference>
<dbReference type="EMBL" id="VHJA01000070">
    <property type="protein sequence ID" value="TPV37782.1"/>
    <property type="molecule type" value="Genomic_DNA"/>
</dbReference>
<organism evidence="2 3">
    <name type="scientific">Pantoea deleyi</name>
    <dbReference type="NCBI Taxonomy" id="470932"/>
    <lineage>
        <taxon>Bacteria</taxon>
        <taxon>Pseudomonadati</taxon>
        <taxon>Pseudomonadota</taxon>
        <taxon>Gammaproteobacteria</taxon>
        <taxon>Enterobacterales</taxon>
        <taxon>Erwiniaceae</taxon>
        <taxon>Pantoea</taxon>
    </lineage>
</organism>
<dbReference type="InterPro" id="IPR050128">
    <property type="entry name" value="Sulfate_adenylyltrnsfr_sub2"/>
</dbReference>
<dbReference type="OrthoDB" id="9794018at2"/>
<dbReference type="InterPro" id="IPR002500">
    <property type="entry name" value="PAPS_reduct_dom"/>
</dbReference>
<comment type="caution">
    <text evidence="2">The sequence shown here is derived from an EMBL/GenBank/DDBJ whole genome shotgun (WGS) entry which is preliminary data.</text>
</comment>
<name>A0A506PWN4_9GAMM</name>
<dbReference type="Gene3D" id="3.40.50.620">
    <property type="entry name" value="HUPs"/>
    <property type="match status" value="1"/>
</dbReference>
<sequence length="334" mass="37598">MIDTRCFAPGVMNLVTVSGGKDSLAQWLLAIESGVTFEAVFADTGHEHPETVKYLEYLESKLGPLRRVRADFSQRIADKRTFVKDKWPVTLVRDLGFTEEEAATIVRRALNALKPTGIPFLDMCIWKGTFPSTQRKFCSFELKQIPMQEQVVDKLIAEGKRVITWQGVRAQESAKRAELPEWEAGFDLGPGLSIYRPILQWTHDDVFALARRHGIKPNPLYQQGCSRVGCMPCVNVNKAELGEIFTRWPEEISRVAEWERIVARCSRRGNAAFFHSGMDPVKAETNGSKVSLASHGIETYRDWALTTRGGRQFDMFAAMDNKSACSSVYLGVCE</sequence>
<evidence type="ECO:0000259" key="1">
    <source>
        <dbReference type="Pfam" id="PF01507"/>
    </source>
</evidence>
<dbReference type="SUPFAM" id="SSF52402">
    <property type="entry name" value="Adenine nucleotide alpha hydrolases-like"/>
    <property type="match status" value="1"/>
</dbReference>
<dbReference type="PANTHER" id="PTHR43196:SF2">
    <property type="entry name" value="PHOSPHOADENOSINE PHOSPHOSULFATE REDUCTASE"/>
    <property type="match status" value="1"/>
</dbReference>